<evidence type="ECO:0000256" key="1">
    <source>
        <dbReference type="ARBA" id="ARBA00004571"/>
    </source>
</evidence>
<dbReference type="SUPFAM" id="SSF49464">
    <property type="entry name" value="Carboxypeptidase regulatory domain-like"/>
    <property type="match status" value="1"/>
</dbReference>
<keyword evidence="6 7" id="KW-0998">Cell outer membrane</keyword>
<dbReference type="PANTHER" id="PTHR30069:SF50">
    <property type="entry name" value="TONB-DEPENDENT RECEPTOR HI_1217-RELATED"/>
    <property type="match status" value="1"/>
</dbReference>
<keyword evidence="4 7" id="KW-0812">Transmembrane</keyword>
<keyword evidence="5 7" id="KW-0472">Membrane</keyword>
<feature type="signal peptide" evidence="8">
    <location>
        <begin position="1"/>
        <end position="20"/>
    </location>
</feature>
<gene>
    <name evidence="10" type="ORF">FY528_05705</name>
</gene>
<organism evidence="10 11">
    <name type="scientific">Hymenobacter lutimineralis</name>
    <dbReference type="NCBI Taxonomy" id="2606448"/>
    <lineage>
        <taxon>Bacteria</taxon>
        <taxon>Pseudomonadati</taxon>
        <taxon>Bacteroidota</taxon>
        <taxon>Cytophagia</taxon>
        <taxon>Cytophagales</taxon>
        <taxon>Hymenobacteraceae</taxon>
        <taxon>Hymenobacter</taxon>
    </lineage>
</organism>
<evidence type="ECO:0000313" key="11">
    <source>
        <dbReference type="Proteomes" id="UP000322791"/>
    </source>
</evidence>
<evidence type="ECO:0000256" key="6">
    <source>
        <dbReference type="ARBA" id="ARBA00023237"/>
    </source>
</evidence>
<dbReference type="Pfam" id="PF07715">
    <property type="entry name" value="Plug"/>
    <property type="match status" value="1"/>
</dbReference>
<dbReference type="InterPro" id="IPR036942">
    <property type="entry name" value="Beta-barrel_TonB_sf"/>
</dbReference>
<comment type="similarity">
    <text evidence="7">Belongs to the TonB-dependent receptor family.</text>
</comment>
<dbReference type="SUPFAM" id="SSF56935">
    <property type="entry name" value="Porins"/>
    <property type="match status" value="1"/>
</dbReference>
<dbReference type="EMBL" id="VTHL01000004">
    <property type="protein sequence ID" value="TYZ11853.1"/>
    <property type="molecule type" value="Genomic_DNA"/>
</dbReference>
<dbReference type="PANTHER" id="PTHR30069">
    <property type="entry name" value="TONB-DEPENDENT OUTER MEMBRANE RECEPTOR"/>
    <property type="match status" value="1"/>
</dbReference>
<dbReference type="GO" id="GO:0009279">
    <property type="term" value="C:cell outer membrane"/>
    <property type="evidence" value="ECO:0007669"/>
    <property type="project" value="UniProtKB-SubCell"/>
</dbReference>
<evidence type="ECO:0000313" key="10">
    <source>
        <dbReference type="EMBL" id="TYZ11853.1"/>
    </source>
</evidence>
<evidence type="ECO:0000256" key="7">
    <source>
        <dbReference type="PROSITE-ProRule" id="PRU01360"/>
    </source>
</evidence>
<evidence type="ECO:0000259" key="9">
    <source>
        <dbReference type="Pfam" id="PF07715"/>
    </source>
</evidence>
<evidence type="ECO:0000256" key="4">
    <source>
        <dbReference type="ARBA" id="ARBA00022692"/>
    </source>
</evidence>
<dbReference type="Gene3D" id="2.60.40.1120">
    <property type="entry name" value="Carboxypeptidase-like, regulatory domain"/>
    <property type="match status" value="1"/>
</dbReference>
<keyword evidence="2 7" id="KW-0813">Transport</keyword>
<accession>A0A5D6V7K0</accession>
<sequence>MKHTVLSLLLSLLTILTAAAQTYSIKGRVLDKLTGESLPGATVQVTGNGANTGAGADSEGNYQVPGLKPGTYVVRASFIGYKMLEQRVTVGSQNAVATFRLASDNATLNEVQVIASVAVERETPVAYAAVNEVKLRETLAARDLPMILNETPGVYATQGGGGTGDSRINVRGFDQRNVAVMINGVPVNDMETGQVYWSNWDLGDVTKSLQVQRGLSAAKIAVPSVGGTINVLTKGFDDKRSALARLETGSNNYRKASLMLSSGNLPGDWAFTAYGSRRTSDGWVQQAFDDAWTYFGNASKRLGRHRLSLTALGSPQKHGTRSFQSLVGLYSDAKARAIGAKPVVGGNRGFDYNPYWGTLRRYDRDPETRTASNLGKEEVLNERSNYYHKPQINLNDFWQVNDRLFVTGVVYASYGNGGGVSGLTSTNSSSLDVRDYQTDFQGIYDENVRNRDVASIVKVPAPTPDNPNAQREDTTFDAESRSKQFLVNNVNSHRWYGFVLGGDYTLRENLTLSAGVDGRLYRGLHYRQVRDLLGGTYALSINNRNEDPATRLREGDKISYNYDGKTQWLGGYTQLEYKTPALSAVVSGTVSRIRYKRIDYFKARQVTVNGQQYDVGFNQTQTIDGRTYTAADGKTAETDWASYLGYSVKAGANYNLTEHNNVFANVGYNSKVPFFNLVYTNQGRLYDNVKPEGITSIELGYGISYPSMKATLNAYYTLWANKTTNSVTNSSGSIVYNTVRNVNAQHMGIEMSVAQEISRSLQLNAAIALGDWRWTGKGVLVQTNEAGDFINPSEPEQPVYLEGVHVGDAAQNQFQLGLRYEPVKRLYVRPSFLLFSKYFASFNPETIVIESSRTDSYRLPTSYNLDFHMGYDLPPLRQGKMKLGFKASVLNVLNQFYFTDVSNRNSANVIDPNLTQAFFNRGRTFTVGMFVEL</sequence>
<dbReference type="InterPro" id="IPR012910">
    <property type="entry name" value="Plug_dom"/>
</dbReference>
<dbReference type="InterPro" id="IPR037066">
    <property type="entry name" value="Plug_dom_sf"/>
</dbReference>
<keyword evidence="10" id="KW-0675">Receptor</keyword>
<keyword evidence="11" id="KW-1185">Reference proteome</keyword>
<evidence type="ECO:0000256" key="5">
    <source>
        <dbReference type="ARBA" id="ARBA00023136"/>
    </source>
</evidence>
<feature type="domain" description="TonB-dependent receptor plug" evidence="9">
    <location>
        <begin position="121"/>
        <end position="228"/>
    </location>
</feature>
<dbReference type="GO" id="GO:0044718">
    <property type="term" value="P:siderophore transmembrane transport"/>
    <property type="evidence" value="ECO:0007669"/>
    <property type="project" value="TreeGrafter"/>
</dbReference>
<comment type="subcellular location">
    <subcellularLocation>
        <location evidence="1 7">Cell outer membrane</location>
        <topology evidence="1 7">Multi-pass membrane protein</topology>
    </subcellularLocation>
</comment>
<evidence type="ECO:0000256" key="2">
    <source>
        <dbReference type="ARBA" id="ARBA00022448"/>
    </source>
</evidence>
<dbReference type="PROSITE" id="PS52016">
    <property type="entry name" value="TONB_DEPENDENT_REC_3"/>
    <property type="match status" value="1"/>
</dbReference>
<dbReference type="Pfam" id="PF13715">
    <property type="entry name" value="CarbopepD_reg_2"/>
    <property type="match status" value="1"/>
</dbReference>
<dbReference type="Gene3D" id="2.170.130.10">
    <property type="entry name" value="TonB-dependent receptor, plug domain"/>
    <property type="match status" value="1"/>
</dbReference>
<evidence type="ECO:0000256" key="3">
    <source>
        <dbReference type="ARBA" id="ARBA00022452"/>
    </source>
</evidence>
<keyword evidence="3 7" id="KW-1134">Transmembrane beta strand</keyword>
<dbReference type="InterPro" id="IPR008969">
    <property type="entry name" value="CarboxyPept-like_regulatory"/>
</dbReference>
<dbReference type="Proteomes" id="UP000322791">
    <property type="component" value="Unassembled WGS sequence"/>
</dbReference>
<proteinExistence type="inferred from homology"/>
<reference evidence="10 11" key="1">
    <citation type="submission" date="2019-08" db="EMBL/GenBank/DDBJ databases">
        <authorList>
            <person name="Seo M.-J."/>
        </authorList>
    </citation>
    <scope>NUCLEOTIDE SEQUENCE [LARGE SCALE GENOMIC DNA]</scope>
    <source>
        <strain evidence="10 11">KIGAM108</strain>
    </source>
</reference>
<dbReference type="GO" id="GO:0015344">
    <property type="term" value="F:siderophore uptake transmembrane transporter activity"/>
    <property type="evidence" value="ECO:0007669"/>
    <property type="project" value="TreeGrafter"/>
</dbReference>
<protein>
    <submittedName>
        <fullName evidence="10">TonB-dependent receptor</fullName>
    </submittedName>
</protein>
<dbReference type="InterPro" id="IPR039426">
    <property type="entry name" value="TonB-dep_rcpt-like"/>
</dbReference>
<dbReference type="Gene3D" id="2.40.170.20">
    <property type="entry name" value="TonB-dependent receptor, beta-barrel domain"/>
    <property type="match status" value="1"/>
</dbReference>
<name>A0A5D6V7K0_9BACT</name>
<feature type="chain" id="PRO_5022776452" evidence="8">
    <location>
        <begin position="21"/>
        <end position="933"/>
    </location>
</feature>
<dbReference type="AlphaFoldDB" id="A0A5D6V7K0"/>
<comment type="caution">
    <text evidence="10">The sequence shown here is derived from an EMBL/GenBank/DDBJ whole genome shotgun (WGS) entry which is preliminary data.</text>
</comment>
<keyword evidence="8" id="KW-0732">Signal</keyword>
<evidence type="ECO:0000256" key="8">
    <source>
        <dbReference type="SAM" id="SignalP"/>
    </source>
</evidence>
<dbReference type="RefSeq" id="WP_149070032.1">
    <property type="nucleotide sequence ID" value="NZ_VTHL01000004.1"/>
</dbReference>